<dbReference type="Gene3D" id="2.60.40.770">
    <property type="match status" value="1"/>
</dbReference>
<keyword evidence="4" id="KW-0732">Signal</keyword>
<dbReference type="SMART" id="SM00737">
    <property type="entry name" value="ML"/>
    <property type="match status" value="1"/>
</dbReference>
<dbReference type="EMBL" id="NEVH01013243">
    <property type="protein sequence ID" value="PNF29458.1"/>
    <property type="molecule type" value="Genomic_DNA"/>
</dbReference>
<evidence type="ECO:0000313" key="6">
    <source>
        <dbReference type="EMBL" id="PNF29458.1"/>
    </source>
</evidence>
<evidence type="ECO:0000256" key="3">
    <source>
        <dbReference type="ARBA" id="ARBA00022525"/>
    </source>
</evidence>
<dbReference type="FunFam" id="2.60.40.770:FF:000001">
    <property type="entry name" value="NPC intracellular cholesterol transporter 2"/>
    <property type="match status" value="1"/>
</dbReference>
<name>A0A2J7QLM4_9NEOP</name>
<evidence type="ECO:0000313" key="7">
    <source>
        <dbReference type="Proteomes" id="UP000235965"/>
    </source>
</evidence>
<dbReference type="InterPro" id="IPR014756">
    <property type="entry name" value="Ig_E-set"/>
</dbReference>
<dbReference type="GO" id="GO:0005576">
    <property type="term" value="C:extracellular region"/>
    <property type="evidence" value="ECO:0007669"/>
    <property type="project" value="UniProtKB-SubCell"/>
</dbReference>
<feature type="domain" description="MD-2-related lipid-recognition" evidence="5">
    <location>
        <begin position="36"/>
        <end position="187"/>
    </location>
</feature>
<dbReference type="AlphaFoldDB" id="A0A2J7QLM4"/>
<accession>A0A2J7QLM4</accession>
<dbReference type="InParanoid" id="A0A2J7QLM4"/>
<dbReference type="STRING" id="105785.A0A2J7QLM4"/>
<reference evidence="6 7" key="1">
    <citation type="submission" date="2017-12" db="EMBL/GenBank/DDBJ databases">
        <title>Hemimetabolous genomes reveal molecular basis of termite eusociality.</title>
        <authorList>
            <person name="Harrison M.C."/>
            <person name="Jongepier E."/>
            <person name="Robertson H.M."/>
            <person name="Arning N."/>
            <person name="Bitard-Feildel T."/>
            <person name="Chao H."/>
            <person name="Childers C.P."/>
            <person name="Dinh H."/>
            <person name="Doddapaneni H."/>
            <person name="Dugan S."/>
            <person name="Gowin J."/>
            <person name="Greiner C."/>
            <person name="Han Y."/>
            <person name="Hu H."/>
            <person name="Hughes D.S.T."/>
            <person name="Huylmans A.-K."/>
            <person name="Kemena C."/>
            <person name="Kremer L.P.M."/>
            <person name="Lee S.L."/>
            <person name="Lopez-Ezquerra A."/>
            <person name="Mallet L."/>
            <person name="Monroy-Kuhn J.M."/>
            <person name="Moser A."/>
            <person name="Murali S.C."/>
            <person name="Muzny D.M."/>
            <person name="Otani S."/>
            <person name="Piulachs M.-D."/>
            <person name="Poelchau M."/>
            <person name="Qu J."/>
            <person name="Schaub F."/>
            <person name="Wada-Katsumata A."/>
            <person name="Worley K.C."/>
            <person name="Xie Q."/>
            <person name="Ylla G."/>
            <person name="Poulsen M."/>
            <person name="Gibbs R.A."/>
            <person name="Schal C."/>
            <person name="Richards S."/>
            <person name="Belles X."/>
            <person name="Korb J."/>
            <person name="Bornberg-Bauer E."/>
        </authorList>
    </citation>
    <scope>NUCLEOTIDE SEQUENCE [LARGE SCALE GENOMIC DNA]</scope>
    <source>
        <tissue evidence="6">Whole body</tissue>
    </source>
</reference>
<keyword evidence="7" id="KW-1185">Reference proteome</keyword>
<dbReference type="InterPro" id="IPR033916">
    <property type="entry name" value="ML_Npc2-like"/>
</dbReference>
<protein>
    <recommendedName>
        <fullName evidence="5">MD-2-related lipid-recognition domain-containing protein</fullName>
    </recommendedName>
</protein>
<dbReference type="OrthoDB" id="6489092at2759"/>
<evidence type="ECO:0000256" key="4">
    <source>
        <dbReference type="ARBA" id="ARBA00022729"/>
    </source>
</evidence>
<comment type="similarity">
    <text evidence="2">Belongs to the NPC2 family.</text>
</comment>
<sequence length="191" mass="20710">MRWYSFADVVSMSSFKALAPSAMWIDELHAHSVSRWRPCDELIIRPRSPTECVRSRKAEVNGEVHGGDKGPKPIEVRVKGCDELPCIIKRGENIVAEVDFVAEKSVESLNVKVKATVLGITVDYPLPQPDACKSLIDSACPLEAGDIATYTLDLPITPVIPTVPFSVDASLINGDSEEVVSCFGIDGEVVA</sequence>
<organism evidence="6 7">
    <name type="scientific">Cryptotermes secundus</name>
    <dbReference type="NCBI Taxonomy" id="105785"/>
    <lineage>
        <taxon>Eukaryota</taxon>
        <taxon>Metazoa</taxon>
        <taxon>Ecdysozoa</taxon>
        <taxon>Arthropoda</taxon>
        <taxon>Hexapoda</taxon>
        <taxon>Insecta</taxon>
        <taxon>Pterygota</taxon>
        <taxon>Neoptera</taxon>
        <taxon>Polyneoptera</taxon>
        <taxon>Dictyoptera</taxon>
        <taxon>Blattodea</taxon>
        <taxon>Blattoidea</taxon>
        <taxon>Termitoidae</taxon>
        <taxon>Kalotermitidae</taxon>
        <taxon>Cryptotermitinae</taxon>
        <taxon>Cryptotermes</taxon>
    </lineage>
</organism>
<dbReference type="FunCoup" id="A0A2J7QLM4">
    <property type="interactions" value="89"/>
</dbReference>
<dbReference type="Pfam" id="PF02221">
    <property type="entry name" value="E1_DerP2_DerF2"/>
    <property type="match status" value="1"/>
</dbReference>
<comment type="caution">
    <text evidence="6">The sequence shown here is derived from an EMBL/GenBank/DDBJ whole genome shotgun (WGS) entry which is preliminary data.</text>
</comment>
<dbReference type="InterPro" id="IPR003172">
    <property type="entry name" value="ML_dom"/>
</dbReference>
<dbReference type="CDD" id="cd00916">
    <property type="entry name" value="Npc2_like"/>
    <property type="match status" value="1"/>
</dbReference>
<comment type="subcellular location">
    <subcellularLocation>
        <location evidence="1">Secreted</location>
    </subcellularLocation>
</comment>
<evidence type="ECO:0000256" key="2">
    <source>
        <dbReference type="ARBA" id="ARBA00006370"/>
    </source>
</evidence>
<dbReference type="Proteomes" id="UP000235965">
    <property type="component" value="Unassembled WGS sequence"/>
</dbReference>
<gene>
    <name evidence="6" type="ORF">B7P43_G04564</name>
</gene>
<proteinExistence type="inferred from homology"/>
<dbReference type="SUPFAM" id="SSF81296">
    <property type="entry name" value="E set domains"/>
    <property type="match status" value="1"/>
</dbReference>
<dbReference type="GO" id="GO:0032367">
    <property type="term" value="P:intracellular cholesterol transport"/>
    <property type="evidence" value="ECO:0007669"/>
    <property type="project" value="InterPro"/>
</dbReference>
<evidence type="ECO:0000256" key="1">
    <source>
        <dbReference type="ARBA" id="ARBA00004613"/>
    </source>
</evidence>
<evidence type="ECO:0000259" key="5">
    <source>
        <dbReference type="SMART" id="SM00737"/>
    </source>
</evidence>
<keyword evidence="3" id="KW-0964">Secreted</keyword>